<dbReference type="GO" id="GO:0046983">
    <property type="term" value="F:protein dimerization activity"/>
    <property type="evidence" value="ECO:0007669"/>
    <property type="project" value="InterPro"/>
</dbReference>
<keyword evidence="2" id="KW-0805">Transcription regulation</keyword>
<feature type="domain" description="BHLH" evidence="6">
    <location>
        <begin position="53"/>
        <end position="108"/>
    </location>
</feature>
<feature type="region of interest" description="Disordered" evidence="5">
    <location>
        <begin position="193"/>
        <end position="219"/>
    </location>
</feature>
<dbReference type="Proteomes" id="UP000275846">
    <property type="component" value="Unassembled WGS sequence"/>
</dbReference>
<dbReference type="InterPro" id="IPR036638">
    <property type="entry name" value="HLH_DNA-bd_sf"/>
</dbReference>
<accession>A0A183T037</accession>
<gene>
    <name evidence="8" type="ORF">SSLN_LOCUS9835</name>
</gene>
<dbReference type="Gene3D" id="4.10.280.10">
    <property type="entry name" value="Helix-loop-helix DNA-binding domain"/>
    <property type="match status" value="1"/>
</dbReference>
<dbReference type="SUPFAM" id="SSF47459">
    <property type="entry name" value="HLH, helix-loop-helix DNA-binding domain"/>
    <property type="match status" value="1"/>
</dbReference>
<feature type="domain" description="Orange" evidence="7">
    <location>
        <begin position="140"/>
        <end position="173"/>
    </location>
</feature>
<dbReference type="InterPro" id="IPR003650">
    <property type="entry name" value="Orange_dom"/>
</dbReference>
<dbReference type="SUPFAM" id="SSF158457">
    <property type="entry name" value="Orange domain-like"/>
    <property type="match status" value="1"/>
</dbReference>
<dbReference type="OrthoDB" id="6371181at2759"/>
<dbReference type="GO" id="GO:0006355">
    <property type="term" value="P:regulation of DNA-templated transcription"/>
    <property type="evidence" value="ECO:0007669"/>
    <property type="project" value="InterPro"/>
</dbReference>
<dbReference type="Pfam" id="PF07527">
    <property type="entry name" value="Hairy_orange"/>
    <property type="match status" value="1"/>
</dbReference>
<evidence type="ECO:0000259" key="6">
    <source>
        <dbReference type="PROSITE" id="PS50888"/>
    </source>
</evidence>
<evidence type="ECO:0000313" key="10">
    <source>
        <dbReference type="WBParaSite" id="SSLN_0001019901-mRNA-1"/>
    </source>
</evidence>
<comment type="subcellular location">
    <subcellularLocation>
        <location evidence="1">Nucleus</location>
    </subcellularLocation>
</comment>
<dbReference type="InterPro" id="IPR050370">
    <property type="entry name" value="HES_HEY"/>
</dbReference>
<dbReference type="STRING" id="70667.A0A183T037"/>
<sequence length="508" mass="56642">MTYVKVKQSIDEVVMRGESSPVMKRNVTSVDEDPDDFLDDEDLGPSCTGYGTDRKRRRGIIEKRRRDRINFNLSELRRLVPDAAQKQPSSKLEKAEILQMTVEFLHRIHRDGERRVRRFVFRCRNVLNAETRLLENRLLGFQECFAEVTRFLAAVPVIGEVDELLRRKLLGHLHACIYRRDFEARSRLASLSAMASAGDPRTRCREPRQPAPTSNHAPTPAHAAEFTYAHTHPVNAYVECGTGPNTFTYPTPQERAEPCLATTNTTPWGDSQKLAKSAAVLPNEPQKPTYDQVPRLTQRGLQNQSFVRQQQFLTSTWSSHATSAQLSCSSTLQQNESQSTTSPSLQGNFEELESGSTSVSSTGNRCSPDEPPDELHLTPGNFAPNVLRDTSSQQLTHQSHSSSSSAHTQYNYGQTHDAGLAYNCCPTAVRDPMTGGFSCTDGSQFEYASSADPSYTEIRTEGGPPQEQCSGYSSVELQPVAPDFLRQAVTASQVYRQDTGKSDNFAYF</sequence>
<feature type="region of interest" description="Disordered" evidence="5">
    <location>
        <begin position="332"/>
        <end position="410"/>
    </location>
</feature>
<dbReference type="EMBL" id="UYSU01035482">
    <property type="protein sequence ID" value="VDL96220.1"/>
    <property type="molecule type" value="Genomic_DNA"/>
</dbReference>
<organism evidence="10">
    <name type="scientific">Schistocephalus solidus</name>
    <name type="common">Tapeworm</name>
    <dbReference type="NCBI Taxonomy" id="70667"/>
    <lineage>
        <taxon>Eukaryota</taxon>
        <taxon>Metazoa</taxon>
        <taxon>Spiralia</taxon>
        <taxon>Lophotrochozoa</taxon>
        <taxon>Platyhelminthes</taxon>
        <taxon>Cestoda</taxon>
        <taxon>Eucestoda</taxon>
        <taxon>Diphyllobothriidea</taxon>
        <taxon>Diphyllobothriidae</taxon>
        <taxon>Schistocephalus</taxon>
    </lineage>
</organism>
<evidence type="ECO:0000256" key="4">
    <source>
        <dbReference type="ARBA" id="ARBA00023242"/>
    </source>
</evidence>
<feature type="compositionally biased region" description="Polar residues" evidence="5">
    <location>
        <begin position="354"/>
        <end position="365"/>
    </location>
</feature>
<evidence type="ECO:0000313" key="8">
    <source>
        <dbReference type="EMBL" id="VDL96220.1"/>
    </source>
</evidence>
<dbReference type="SMART" id="SM00353">
    <property type="entry name" value="HLH"/>
    <property type="match status" value="1"/>
</dbReference>
<dbReference type="SMART" id="SM00511">
    <property type="entry name" value="ORANGE"/>
    <property type="match status" value="1"/>
</dbReference>
<protein>
    <submittedName>
        <fullName evidence="10">Hairy/enhancer-of-split related with YRPW motif protein 1</fullName>
    </submittedName>
</protein>
<keyword evidence="9" id="KW-1185">Reference proteome</keyword>
<reference evidence="10" key="1">
    <citation type="submission" date="2016-06" db="UniProtKB">
        <authorList>
            <consortium name="WormBaseParasite"/>
        </authorList>
    </citation>
    <scope>IDENTIFICATION</scope>
</reference>
<dbReference type="PROSITE" id="PS50888">
    <property type="entry name" value="BHLH"/>
    <property type="match status" value="1"/>
</dbReference>
<dbReference type="PROSITE" id="PS51054">
    <property type="entry name" value="ORANGE"/>
    <property type="match status" value="1"/>
</dbReference>
<proteinExistence type="predicted"/>
<dbReference type="GO" id="GO:0005634">
    <property type="term" value="C:nucleus"/>
    <property type="evidence" value="ECO:0007669"/>
    <property type="project" value="UniProtKB-SubCell"/>
</dbReference>
<dbReference type="AlphaFoldDB" id="A0A183T037"/>
<feature type="compositionally biased region" description="Low complexity" evidence="5">
    <location>
        <begin position="390"/>
        <end position="409"/>
    </location>
</feature>
<reference evidence="8 9" key="2">
    <citation type="submission" date="2018-11" db="EMBL/GenBank/DDBJ databases">
        <authorList>
            <consortium name="Pathogen Informatics"/>
        </authorList>
    </citation>
    <scope>NUCLEOTIDE SEQUENCE [LARGE SCALE GENOMIC DNA]</scope>
    <source>
        <strain evidence="8 9">NST_G2</strain>
    </source>
</reference>
<evidence type="ECO:0000256" key="5">
    <source>
        <dbReference type="SAM" id="MobiDB-lite"/>
    </source>
</evidence>
<feature type="compositionally biased region" description="Polar residues" evidence="5">
    <location>
        <begin position="332"/>
        <end position="347"/>
    </location>
</feature>
<dbReference type="PANTHER" id="PTHR10985">
    <property type="entry name" value="BASIC HELIX-LOOP-HELIX TRANSCRIPTION FACTOR, HES-RELATED"/>
    <property type="match status" value="1"/>
</dbReference>
<evidence type="ECO:0000256" key="1">
    <source>
        <dbReference type="ARBA" id="ARBA00004123"/>
    </source>
</evidence>
<keyword evidence="4" id="KW-0539">Nucleus</keyword>
<dbReference type="Gene3D" id="6.10.250.980">
    <property type="match status" value="1"/>
</dbReference>
<dbReference type="Pfam" id="PF00010">
    <property type="entry name" value="HLH"/>
    <property type="match status" value="1"/>
</dbReference>
<evidence type="ECO:0000256" key="3">
    <source>
        <dbReference type="ARBA" id="ARBA00023163"/>
    </source>
</evidence>
<keyword evidence="3" id="KW-0804">Transcription</keyword>
<evidence type="ECO:0000313" key="9">
    <source>
        <dbReference type="Proteomes" id="UP000275846"/>
    </source>
</evidence>
<dbReference type="GO" id="GO:0003677">
    <property type="term" value="F:DNA binding"/>
    <property type="evidence" value="ECO:0007669"/>
    <property type="project" value="InterPro"/>
</dbReference>
<dbReference type="InterPro" id="IPR011598">
    <property type="entry name" value="bHLH_dom"/>
</dbReference>
<evidence type="ECO:0000256" key="2">
    <source>
        <dbReference type="ARBA" id="ARBA00023015"/>
    </source>
</evidence>
<dbReference type="WBParaSite" id="SSLN_0001019901-mRNA-1">
    <property type="protein sequence ID" value="SSLN_0001019901-mRNA-1"/>
    <property type="gene ID" value="SSLN_0001019901"/>
</dbReference>
<evidence type="ECO:0000259" key="7">
    <source>
        <dbReference type="PROSITE" id="PS51054"/>
    </source>
</evidence>
<name>A0A183T037_SCHSO</name>